<sequence>MTPREPGPVRAGAVAAGDSAPGASSPPPVVVAEAEEVTDDPDLVDAFGPVSRWWVGEVPGLGLMRLPLP</sequence>
<gene>
    <name evidence="2" type="ORF">FHR83_007061</name>
</gene>
<evidence type="ECO:0000313" key="3">
    <source>
        <dbReference type="Proteomes" id="UP000590749"/>
    </source>
</evidence>
<dbReference type="EMBL" id="JACHXF010000018">
    <property type="protein sequence ID" value="MBB3099355.1"/>
    <property type="molecule type" value="Genomic_DNA"/>
</dbReference>
<keyword evidence="3" id="KW-1185">Reference proteome</keyword>
<evidence type="ECO:0000313" key="2">
    <source>
        <dbReference type="EMBL" id="MBB3099355.1"/>
    </source>
</evidence>
<comment type="caution">
    <text evidence="2">The sequence shown here is derived from an EMBL/GenBank/DDBJ whole genome shotgun (WGS) entry which is preliminary data.</text>
</comment>
<protein>
    <submittedName>
        <fullName evidence="2">Uncharacterized protein</fullName>
    </submittedName>
</protein>
<name>A0A7W5FID3_9ACTN</name>
<accession>A0A7W5FID3</accession>
<feature type="region of interest" description="Disordered" evidence="1">
    <location>
        <begin position="1"/>
        <end position="29"/>
    </location>
</feature>
<dbReference type="Proteomes" id="UP000590749">
    <property type="component" value="Unassembled WGS sequence"/>
</dbReference>
<reference evidence="2 3" key="1">
    <citation type="submission" date="2020-08" db="EMBL/GenBank/DDBJ databases">
        <title>Genomic Encyclopedia of Type Strains, Phase III (KMG-III): the genomes of soil and plant-associated and newly described type strains.</title>
        <authorList>
            <person name="Whitman W."/>
        </authorList>
    </citation>
    <scope>NUCLEOTIDE SEQUENCE [LARGE SCALE GENOMIC DNA]</scope>
    <source>
        <strain evidence="2 3">CECT 3287</strain>
    </source>
</reference>
<dbReference type="AlphaFoldDB" id="A0A7W5FID3"/>
<feature type="compositionally biased region" description="Low complexity" evidence="1">
    <location>
        <begin position="8"/>
        <end position="23"/>
    </location>
</feature>
<proteinExistence type="predicted"/>
<dbReference type="RefSeq" id="WP_183225415.1">
    <property type="nucleotide sequence ID" value="NZ_BMPW01000021.1"/>
</dbReference>
<organism evidence="2 3">
    <name type="scientific">Actinoplanes campanulatus</name>
    <dbReference type="NCBI Taxonomy" id="113559"/>
    <lineage>
        <taxon>Bacteria</taxon>
        <taxon>Bacillati</taxon>
        <taxon>Actinomycetota</taxon>
        <taxon>Actinomycetes</taxon>
        <taxon>Micromonosporales</taxon>
        <taxon>Micromonosporaceae</taxon>
        <taxon>Actinoplanes</taxon>
    </lineage>
</organism>
<evidence type="ECO:0000256" key="1">
    <source>
        <dbReference type="SAM" id="MobiDB-lite"/>
    </source>
</evidence>